<gene>
    <name evidence="1" type="ORF">LMG3441_03969</name>
</gene>
<keyword evidence="2" id="KW-1185">Reference proteome</keyword>
<dbReference type="AlphaFoldDB" id="A0A6S7AJE6"/>
<accession>A0A6S7AJE6</accession>
<dbReference type="Proteomes" id="UP000494269">
    <property type="component" value="Unassembled WGS sequence"/>
</dbReference>
<proteinExistence type="predicted"/>
<protein>
    <submittedName>
        <fullName evidence="1">Uncharacterized protein</fullName>
    </submittedName>
</protein>
<evidence type="ECO:0000313" key="2">
    <source>
        <dbReference type="Proteomes" id="UP000494269"/>
    </source>
</evidence>
<reference evidence="1 2" key="1">
    <citation type="submission" date="2020-04" db="EMBL/GenBank/DDBJ databases">
        <authorList>
            <person name="De Canck E."/>
        </authorList>
    </citation>
    <scope>NUCLEOTIDE SEQUENCE [LARGE SCALE GENOMIC DNA]</scope>
    <source>
        <strain evidence="1 2">LMG 3441</strain>
    </source>
</reference>
<organism evidence="1 2">
    <name type="scientific">Achromobacter kerstersii</name>
    <dbReference type="NCBI Taxonomy" id="1353890"/>
    <lineage>
        <taxon>Bacteria</taxon>
        <taxon>Pseudomonadati</taxon>
        <taxon>Pseudomonadota</taxon>
        <taxon>Betaproteobacteria</taxon>
        <taxon>Burkholderiales</taxon>
        <taxon>Alcaligenaceae</taxon>
        <taxon>Achromobacter</taxon>
    </lineage>
</organism>
<name>A0A6S7AJE6_9BURK</name>
<evidence type="ECO:0000313" key="1">
    <source>
        <dbReference type="EMBL" id="CAB3722882.1"/>
    </source>
</evidence>
<sequence>MQTLALGLYLTACSSQTWSGFSSIMMDDPVTHFDSLNTYALLDLILGLQSSPEGGRQFVISTCDEKRLLLARHKFRHMGAAAKFHRHHAFGAEGPMVSEILA</sequence>
<dbReference type="EMBL" id="CADIJQ010000007">
    <property type="protein sequence ID" value="CAB3722882.1"/>
    <property type="molecule type" value="Genomic_DNA"/>
</dbReference>